<dbReference type="InterPro" id="IPR011006">
    <property type="entry name" value="CheY-like_superfamily"/>
</dbReference>
<evidence type="ECO:0000313" key="9">
    <source>
        <dbReference type="EMBL" id="SFW55289.1"/>
    </source>
</evidence>
<dbReference type="PROSITE" id="PS00676">
    <property type="entry name" value="SIGMA54_INTERACT_2"/>
    <property type="match status" value="1"/>
</dbReference>
<dbReference type="CDD" id="cd00009">
    <property type="entry name" value="AAA"/>
    <property type="match status" value="1"/>
</dbReference>
<evidence type="ECO:0000256" key="4">
    <source>
        <dbReference type="ARBA" id="ARBA00023125"/>
    </source>
</evidence>
<evidence type="ECO:0000259" key="8">
    <source>
        <dbReference type="PROSITE" id="PS50110"/>
    </source>
</evidence>
<keyword evidence="6" id="KW-0597">Phosphoprotein</keyword>
<dbReference type="CDD" id="cd17534">
    <property type="entry name" value="REC_DC-like"/>
    <property type="match status" value="1"/>
</dbReference>
<dbReference type="InterPro" id="IPR002078">
    <property type="entry name" value="Sigma_54_int"/>
</dbReference>
<dbReference type="InterPro" id="IPR025943">
    <property type="entry name" value="Sigma_54_int_dom_ATP-bd_2"/>
</dbReference>
<dbReference type="Gene3D" id="3.40.50.300">
    <property type="entry name" value="P-loop containing nucleotide triphosphate hydrolases"/>
    <property type="match status" value="1"/>
</dbReference>
<feature type="domain" description="Response regulatory" evidence="8">
    <location>
        <begin position="4"/>
        <end position="118"/>
    </location>
</feature>
<dbReference type="GO" id="GO:0005524">
    <property type="term" value="F:ATP binding"/>
    <property type="evidence" value="ECO:0007669"/>
    <property type="project" value="UniProtKB-KW"/>
</dbReference>
<dbReference type="Gene3D" id="3.40.50.2300">
    <property type="match status" value="1"/>
</dbReference>
<dbReference type="SUPFAM" id="SSF52172">
    <property type="entry name" value="CheY-like"/>
    <property type="match status" value="1"/>
</dbReference>
<dbReference type="Gene3D" id="1.10.8.60">
    <property type="match status" value="1"/>
</dbReference>
<dbReference type="SMART" id="SM00448">
    <property type="entry name" value="REC"/>
    <property type="match status" value="1"/>
</dbReference>
<dbReference type="Pfam" id="PF00072">
    <property type="entry name" value="Response_reg"/>
    <property type="match status" value="1"/>
</dbReference>
<dbReference type="Gene3D" id="1.10.10.60">
    <property type="entry name" value="Homeodomain-like"/>
    <property type="match status" value="1"/>
</dbReference>
<keyword evidence="9" id="KW-0456">Lyase</keyword>
<dbReference type="GO" id="GO:0016829">
    <property type="term" value="F:lyase activity"/>
    <property type="evidence" value="ECO:0007669"/>
    <property type="project" value="UniProtKB-KW"/>
</dbReference>
<sequence>MKKHILIVEDEFIVANDLSCYLEEQNFVVSGIASTVEEALLFIDKQPPYIVLLDIHLKGKLSGIDLAKRLQQLNIPFIYLSAYSNKLILEQAKKTNPYGFLVKPFREKDLHIALEIATYHIEHHADTNTQSEQQLFEKLSSIPTGDKGEECFEEIAKVLQPGIPFDFLFCNLVRDTYTLRLGIHRVGIRKYQIIGVNEFSNILGLSISEVEGIIAERSLLKVQGIYEDTEFDRLKDLSRFEKMVSTPFKLQSCMALSIDQGHEKRLSFSFYAKHKGVFNRTRADLIQSLGIVFSDILENKVGLKKSGGTSVKGHATSHKNTGTFKEIIGKSPKLLNVLHDIERVAPMKTSILIMGESGTGKELFAKCIHRLSPRSEAPFVVINCGAIPENLIESTLFGHVKGAFTGASTHSTGKFEQANGGTIFLDEIGEMPLEMQVRLLRVLQENEIERIGDTKTIPLDVRVIAATNKNLEHEVETGNFRLDLYYRLHVFPVYAPPLRERKEDIPLLAQYFLDKYMNLTGKFFEGLSEKTLEALLRYDFPGNIRELENLMERAVIVENGKTLTPGNWIPENELITSNNDFKTFETKQKEYIVEVLDHTNWRVSGPKGAAKILGMKEKTLFAKIKRLGIEKRVGLKS</sequence>
<dbReference type="InterPro" id="IPR025944">
    <property type="entry name" value="Sigma_54_int_dom_CS"/>
</dbReference>
<dbReference type="EMBL" id="FPJE01000011">
    <property type="protein sequence ID" value="SFW55289.1"/>
    <property type="molecule type" value="Genomic_DNA"/>
</dbReference>
<dbReference type="GO" id="GO:0000160">
    <property type="term" value="P:phosphorelay signal transduction system"/>
    <property type="evidence" value="ECO:0007669"/>
    <property type="project" value="InterPro"/>
</dbReference>
<feature type="modified residue" description="4-aspartylphosphate" evidence="6">
    <location>
        <position position="54"/>
    </location>
</feature>
<dbReference type="PROSITE" id="PS50045">
    <property type="entry name" value="SIGMA54_INTERACT_4"/>
    <property type="match status" value="1"/>
</dbReference>
<dbReference type="InterPro" id="IPR009057">
    <property type="entry name" value="Homeodomain-like_sf"/>
</dbReference>
<keyword evidence="1" id="KW-0547">Nucleotide-binding</keyword>
<dbReference type="OrthoDB" id="9782110at2"/>
<name>A0A1K1Q6D7_9FLAO</name>
<protein>
    <submittedName>
        <fullName evidence="9">Formate hydrogenlyase transcriptional activator</fullName>
    </submittedName>
</protein>
<dbReference type="GO" id="GO:0006355">
    <property type="term" value="P:regulation of DNA-templated transcription"/>
    <property type="evidence" value="ECO:0007669"/>
    <property type="project" value="InterPro"/>
</dbReference>
<evidence type="ECO:0000256" key="1">
    <source>
        <dbReference type="ARBA" id="ARBA00022741"/>
    </source>
</evidence>
<keyword evidence="5" id="KW-0804">Transcription</keyword>
<evidence type="ECO:0000313" key="10">
    <source>
        <dbReference type="Proteomes" id="UP000182248"/>
    </source>
</evidence>
<dbReference type="Pfam" id="PF25601">
    <property type="entry name" value="AAA_lid_14"/>
    <property type="match status" value="1"/>
</dbReference>
<dbReference type="InterPro" id="IPR025662">
    <property type="entry name" value="Sigma_54_int_dom_ATP-bd_1"/>
</dbReference>
<dbReference type="SMART" id="SM00382">
    <property type="entry name" value="AAA"/>
    <property type="match status" value="1"/>
</dbReference>
<dbReference type="SUPFAM" id="SSF46689">
    <property type="entry name" value="Homeodomain-like"/>
    <property type="match status" value="1"/>
</dbReference>
<proteinExistence type="predicted"/>
<evidence type="ECO:0000259" key="7">
    <source>
        <dbReference type="PROSITE" id="PS50045"/>
    </source>
</evidence>
<dbReference type="PROSITE" id="PS00688">
    <property type="entry name" value="SIGMA54_INTERACT_3"/>
    <property type="match status" value="1"/>
</dbReference>
<accession>A0A1K1Q6D7</accession>
<feature type="domain" description="Sigma-54 factor interaction" evidence="7">
    <location>
        <begin position="327"/>
        <end position="556"/>
    </location>
</feature>
<keyword evidence="4" id="KW-0238">DNA-binding</keyword>
<dbReference type="InterPro" id="IPR027417">
    <property type="entry name" value="P-loop_NTPase"/>
</dbReference>
<dbReference type="Proteomes" id="UP000182248">
    <property type="component" value="Unassembled WGS sequence"/>
</dbReference>
<dbReference type="RefSeq" id="WP_072317508.1">
    <property type="nucleotide sequence ID" value="NZ_FPJE01000011.1"/>
</dbReference>
<evidence type="ECO:0000256" key="2">
    <source>
        <dbReference type="ARBA" id="ARBA00022840"/>
    </source>
</evidence>
<dbReference type="PANTHER" id="PTHR32071">
    <property type="entry name" value="TRANSCRIPTIONAL REGULATORY PROTEIN"/>
    <property type="match status" value="1"/>
</dbReference>
<dbReference type="PROSITE" id="PS50110">
    <property type="entry name" value="RESPONSE_REGULATORY"/>
    <property type="match status" value="1"/>
</dbReference>
<dbReference type="SUPFAM" id="SSF52540">
    <property type="entry name" value="P-loop containing nucleoside triphosphate hydrolases"/>
    <property type="match status" value="1"/>
</dbReference>
<dbReference type="InterPro" id="IPR001789">
    <property type="entry name" value="Sig_transdc_resp-reg_receiver"/>
</dbReference>
<organism evidence="9 10">
    <name type="scientific">Sinomicrobium oceani</name>
    <dbReference type="NCBI Taxonomy" id="1150368"/>
    <lineage>
        <taxon>Bacteria</taxon>
        <taxon>Pseudomonadati</taxon>
        <taxon>Bacteroidota</taxon>
        <taxon>Flavobacteriia</taxon>
        <taxon>Flavobacteriales</taxon>
        <taxon>Flavobacteriaceae</taxon>
        <taxon>Sinomicrobium</taxon>
    </lineage>
</organism>
<dbReference type="InterPro" id="IPR058031">
    <property type="entry name" value="AAA_lid_NorR"/>
</dbReference>
<keyword evidence="2" id="KW-0067">ATP-binding</keyword>
<dbReference type="AlphaFoldDB" id="A0A1K1Q6D7"/>
<evidence type="ECO:0000256" key="3">
    <source>
        <dbReference type="ARBA" id="ARBA00023015"/>
    </source>
</evidence>
<dbReference type="GO" id="GO:0003677">
    <property type="term" value="F:DNA binding"/>
    <property type="evidence" value="ECO:0007669"/>
    <property type="project" value="UniProtKB-KW"/>
</dbReference>
<evidence type="ECO:0000256" key="6">
    <source>
        <dbReference type="PROSITE-ProRule" id="PRU00169"/>
    </source>
</evidence>
<keyword evidence="3" id="KW-0805">Transcription regulation</keyword>
<dbReference type="InterPro" id="IPR003593">
    <property type="entry name" value="AAA+_ATPase"/>
</dbReference>
<gene>
    <name evidence="9" type="ORF">SAMN02927921_02302</name>
</gene>
<keyword evidence="10" id="KW-1185">Reference proteome</keyword>
<dbReference type="STRING" id="1150368.SAMN02927921_02302"/>
<dbReference type="FunFam" id="3.40.50.300:FF:000006">
    <property type="entry name" value="DNA-binding transcriptional regulator NtrC"/>
    <property type="match status" value="1"/>
</dbReference>
<reference evidence="9 10" key="1">
    <citation type="submission" date="2016-11" db="EMBL/GenBank/DDBJ databases">
        <authorList>
            <person name="Jaros S."/>
            <person name="Januszkiewicz K."/>
            <person name="Wedrychowicz H."/>
        </authorList>
    </citation>
    <scope>NUCLEOTIDE SEQUENCE [LARGE SCALE GENOMIC DNA]</scope>
    <source>
        <strain evidence="9 10">CGMCC 1.12145</strain>
    </source>
</reference>
<evidence type="ECO:0000256" key="5">
    <source>
        <dbReference type="ARBA" id="ARBA00023163"/>
    </source>
</evidence>
<dbReference type="Pfam" id="PF00158">
    <property type="entry name" value="Sigma54_activat"/>
    <property type="match status" value="1"/>
</dbReference>
<dbReference type="PROSITE" id="PS00675">
    <property type="entry name" value="SIGMA54_INTERACT_1"/>
    <property type="match status" value="1"/>
</dbReference>